<proteinExistence type="predicted"/>
<accession>A0AAN9TRZ7</accession>
<feature type="region of interest" description="Disordered" evidence="1">
    <location>
        <begin position="12"/>
        <end position="38"/>
    </location>
</feature>
<dbReference type="AlphaFoldDB" id="A0AAN9TRZ7"/>
<gene>
    <name evidence="2" type="ORF">V9T40_009146</name>
</gene>
<evidence type="ECO:0000256" key="1">
    <source>
        <dbReference type="SAM" id="MobiDB-lite"/>
    </source>
</evidence>
<name>A0AAN9TRZ7_9HEMI</name>
<sequence>MIWCYVIMGPPIQLPPRETGRNKAPKEELESSDGPKKDIPRFVVLHDFRHKKQKHASNSLPSSKVKAAPPKRLLLLVTLHHQN</sequence>
<dbReference type="EMBL" id="JBBCAQ010000010">
    <property type="protein sequence ID" value="KAK7601705.1"/>
    <property type="molecule type" value="Genomic_DNA"/>
</dbReference>
<dbReference type="Proteomes" id="UP001367676">
    <property type="component" value="Unassembled WGS sequence"/>
</dbReference>
<protein>
    <submittedName>
        <fullName evidence="2">Uncharacterized protein</fullName>
    </submittedName>
</protein>
<feature type="compositionally biased region" description="Basic and acidic residues" evidence="1">
    <location>
        <begin position="18"/>
        <end position="38"/>
    </location>
</feature>
<keyword evidence="3" id="KW-1185">Reference proteome</keyword>
<comment type="caution">
    <text evidence="2">The sequence shown here is derived from an EMBL/GenBank/DDBJ whole genome shotgun (WGS) entry which is preliminary data.</text>
</comment>
<reference evidence="2 3" key="1">
    <citation type="submission" date="2024-03" db="EMBL/GenBank/DDBJ databases">
        <title>Adaptation during the transition from Ophiocordyceps entomopathogen to insect associate is accompanied by gene loss and intensified selection.</title>
        <authorList>
            <person name="Ward C.M."/>
            <person name="Onetto C.A."/>
            <person name="Borneman A.R."/>
        </authorList>
    </citation>
    <scope>NUCLEOTIDE SEQUENCE [LARGE SCALE GENOMIC DNA]</scope>
    <source>
        <strain evidence="2">AWRI1</strain>
        <tissue evidence="2">Single Adult Female</tissue>
    </source>
</reference>
<organism evidence="2 3">
    <name type="scientific">Parthenolecanium corni</name>
    <dbReference type="NCBI Taxonomy" id="536013"/>
    <lineage>
        <taxon>Eukaryota</taxon>
        <taxon>Metazoa</taxon>
        <taxon>Ecdysozoa</taxon>
        <taxon>Arthropoda</taxon>
        <taxon>Hexapoda</taxon>
        <taxon>Insecta</taxon>
        <taxon>Pterygota</taxon>
        <taxon>Neoptera</taxon>
        <taxon>Paraneoptera</taxon>
        <taxon>Hemiptera</taxon>
        <taxon>Sternorrhyncha</taxon>
        <taxon>Coccoidea</taxon>
        <taxon>Coccidae</taxon>
        <taxon>Parthenolecanium</taxon>
    </lineage>
</organism>
<evidence type="ECO:0000313" key="2">
    <source>
        <dbReference type="EMBL" id="KAK7601705.1"/>
    </source>
</evidence>
<evidence type="ECO:0000313" key="3">
    <source>
        <dbReference type="Proteomes" id="UP001367676"/>
    </source>
</evidence>